<dbReference type="KEGG" id="apr:Apre_0003"/>
<keyword evidence="1" id="KW-0694">RNA-binding</keyword>
<dbReference type="OrthoDB" id="9811532at2"/>
<sequence>MEKIEFESEEIKLKDLLKATNIIPTGGLAKVIIKEEGVLLNGSPCFVAGKKLHKGDTVEFDDFSITIV</sequence>
<evidence type="ECO:0000313" key="3">
    <source>
        <dbReference type="Proteomes" id="UP000002294"/>
    </source>
</evidence>
<dbReference type="InterPro" id="IPR036986">
    <property type="entry name" value="S4_RNA-bd_sf"/>
</dbReference>
<organism evidence="2 3">
    <name type="scientific">Anaerococcus prevotii (strain ATCC 9321 / DSM 20548 / JCM 6508 / NCTC 11806 / PC1)</name>
    <name type="common">Peptostreptococcus prevotii</name>
    <name type="synonym">Peptococcus prevotii</name>
    <dbReference type="NCBI Taxonomy" id="525919"/>
    <lineage>
        <taxon>Bacteria</taxon>
        <taxon>Bacillati</taxon>
        <taxon>Bacillota</taxon>
        <taxon>Tissierellia</taxon>
        <taxon>Tissierellales</taxon>
        <taxon>Peptoniphilaceae</taxon>
        <taxon>Anaerococcus</taxon>
    </lineage>
</organism>
<evidence type="ECO:0000313" key="2">
    <source>
        <dbReference type="EMBL" id="ACV28058.1"/>
    </source>
</evidence>
<dbReference type="Proteomes" id="UP000002294">
    <property type="component" value="Chromosome"/>
</dbReference>
<dbReference type="SUPFAM" id="SSF55174">
    <property type="entry name" value="Alpha-L RNA-binding motif"/>
    <property type="match status" value="1"/>
</dbReference>
<dbReference type="AlphaFoldDB" id="C7REZ7"/>
<dbReference type="STRING" id="525919.Apre_0003"/>
<accession>C7REZ7</accession>
<dbReference type="GO" id="GO:0003723">
    <property type="term" value="F:RNA binding"/>
    <property type="evidence" value="ECO:0007669"/>
    <property type="project" value="UniProtKB-KW"/>
</dbReference>
<dbReference type="Pfam" id="PF13275">
    <property type="entry name" value="S4_2"/>
    <property type="match status" value="1"/>
</dbReference>
<dbReference type="EMBL" id="CP001708">
    <property type="protein sequence ID" value="ACV28058.1"/>
    <property type="molecule type" value="Genomic_DNA"/>
</dbReference>
<protein>
    <submittedName>
        <fullName evidence="2">S4 domain-containing protein</fullName>
    </submittedName>
</protein>
<proteinExistence type="predicted"/>
<evidence type="ECO:0000256" key="1">
    <source>
        <dbReference type="PROSITE-ProRule" id="PRU00182"/>
    </source>
</evidence>
<dbReference type="RefSeq" id="WP_012803477.1">
    <property type="nucleotide sequence ID" value="NC_013171.1"/>
</dbReference>
<name>C7REZ7_ANAPD</name>
<reference evidence="2 3" key="1">
    <citation type="journal article" date="2009" name="Stand. Genomic Sci.">
        <title>Complete genome sequence of Anaerococcus prevotii type strain (PC1).</title>
        <authorList>
            <person name="Labutti K."/>
            <person name="Pukall R."/>
            <person name="Steenblock K."/>
            <person name="Glavina Del Rio T."/>
            <person name="Tice H."/>
            <person name="Copeland A."/>
            <person name="Cheng J.F."/>
            <person name="Lucas S."/>
            <person name="Chen F."/>
            <person name="Nolan M."/>
            <person name="Bruce D."/>
            <person name="Goodwin L."/>
            <person name="Pitluck S."/>
            <person name="Ivanova N."/>
            <person name="Mavromatis K."/>
            <person name="Ovchinnikova G."/>
            <person name="Pati A."/>
            <person name="Chen A."/>
            <person name="Palaniappan K."/>
            <person name="Land M."/>
            <person name="Hauser L."/>
            <person name="Chang Y.J."/>
            <person name="Jeffries C.D."/>
            <person name="Chain P."/>
            <person name="Saunders E."/>
            <person name="Brettin T."/>
            <person name="Detter J.C."/>
            <person name="Han C."/>
            <person name="Goker M."/>
            <person name="Bristow J."/>
            <person name="Eisen J.A."/>
            <person name="Markowitz V."/>
            <person name="Hugenholtz P."/>
            <person name="Kyrpides N.C."/>
            <person name="Klenk H.P."/>
            <person name="Lapidus A."/>
        </authorList>
    </citation>
    <scope>NUCLEOTIDE SEQUENCE [LARGE SCALE GENOMIC DNA]</scope>
    <source>
        <strain evidence="3">ATCC 9321 / DSM 20548 / JCM 6508 / NCTC 11806 / PC1</strain>
    </source>
</reference>
<dbReference type="PROSITE" id="PS50889">
    <property type="entry name" value="S4"/>
    <property type="match status" value="1"/>
</dbReference>
<dbReference type="Gene3D" id="3.10.290.10">
    <property type="entry name" value="RNA-binding S4 domain"/>
    <property type="match status" value="1"/>
</dbReference>
<gene>
    <name evidence="2" type="ordered locus">Apre_0003</name>
</gene>
<dbReference type="eggNOG" id="COG2501">
    <property type="taxonomic scope" value="Bacteria"/>
</dbReference>
<keyword evidence="3" id="KW-1185">Reference proteome</keyword>
<dbReference type="HOGENOM" id="CLU_127162_2_2_9"/>